<feature type="chain" id="PRO_5032986421" description="Chitin-binding type-4 domain-containing protein" evidence="1">
    <location>
        <begin position="23"/>
        <end position="218"/>
    </location>
</feature>
<name>A0A834XLM5_APHGI</name>
<protein>
    <recommendedName>
        <fullName evidence="2">Chitin-binding type-4 domain-containing protein</fullName>
    </recommendedName>
</protein>
<comment type="caution">
    <text evidence="3">The sequence shown here is derived from an EMBL/GenBank/DDBJ whole genome shotgun (WGS) entry which is preliminary data.</text>
</comment>
<feature type="domain" description="Chitin-binding type-4" evidence="2">
    <location>
        <begin position="23"/>
        <end position="211"/>
    </location>
</feature>
<feature type="signal peptide" evidence="1">
    <location>
        <begin position="1"/>
        <end position="22"/>
    </location>
</feature>
<evidence type="ECO:0000313" key="4">
    <source>
        <dbReference type="Proteomes" id="UP000639338"/>
    </source>
</evidence>
<evidence type="ECO:0000313" key="3">
    <source>
        <dbReference type="EMBL" id="KAF7987862.1"/>
    </source>
</evidence>
<dbReference type="PANTHER" id="PTHR21113:SF14">
    <property type="entry name" value="LP24064P"/>
    <property type="match status" value="1"/>
</dbReference>
<organism evidence="3 4">
    <name type="scientific">Aphidius gifuensis</name>
    <name type="common">Parasitoid wasp</name>
    <dbReference type="NCBI Taxonomy" id="684658"/>
    <lineage>
        <taxon>Eukaryota</taxon>
        <taxon>Metazoa</taxon>
        <taxon>Ecdysozoa</taxon>
        <taxon>Arthropoda</taxon>
        <taxon>Hexapoda</taxon>
        <taxon>Insecta</taxon>
        <taxon>Pterygota</taxon>
        <taxon>Neoptera</taxon>
        <taxon>Endopterygota</taxon>
        <taxon>Hymenoptera</taxon>
        <taxon>Apocrita</taxon>
        <taxon>Ichneumonoidea</taxon>
        <taxon>Braconidae</taxon>
        <taxon>Aphidiinae</taxon>
        <taxon>Aphidius</taxon>
    </lineage>
</organism>
<dbReference type="Pfam" id="PF03067">
    <property type="entry name" value="LPMO_10"/>
    <property type="match status" value="1"/>
</dbReference>
<dbReference type="OrthoDB" id="64893at2759"/>
<proteinExistence type="predicted"/>
<evidence type="ECO:0000259" key="2">
    <source>
        <dbReference type="Pfam" id="PF03067"/>
    </source>
</evidence>
<dbReference type="EMBL" id="JACMRX010000006">
    <property type="protein sequence ID" value="KAF7987862.1"/>
    <property type="molecule type" value="Genomic_DNA"/>
</dbReference>
<keyword evidence="1" id="KW-0732">Signal</keyword>
<accession>A0A834XLM5</accession>
<dbReference type="InterPro" id="IPR004302">
    <property type="entry name" value="Cellulose/chitin-bd_N"/>
</dbReference>
<evidence type="ECO:0000256" key="1">
    <source>
        <dbReference type="SAM" id="SignalP"/>
    </source>
</evidence>
<keyword evidence="4" id="KW-1185">Reference proteome</keyword>
<dbReference type="AlphaFoldDB" id="A0A834XLM5"/>
<gene>
    <name evidence="3" type="ORF">HCN44_003725</name>
</gene>
<dbReference type="PANTHER" id="PTHR21113">
    <property type="entry name" value="AGAP001705-PA"/>
    <property type="match status" value="1"/>
</dbReference>
<dbReference type="Proteomes" id="UP000639338">
    <property type="component" value="Unassembled WGS sequence"/>
</dbReference>
<sequence length="218" mass="24151">MSFIKLIIVIGLMCLNICEIFGHGYMIDPPNRSSAWRKGFDTPKNHDDNGIYCGGHAVQFLKNKGKCGPCGDNIKLTTPRPNENGGKFGVGVIVATYYESQEINVTIVISANHKGTFEFSLCPLEDEKSIETEECFDKYPLKLSTGEDKYTLTSKETGLYEISLVLPEGLSCDHCTLRWHWRSANNWGTCADGKGAVGCGDQETFRNCADVKIITSDY</sequence>
<reference evidence="3 4" key="1">
    <citation type="submission" date="2020-08" db="EMBL/GenBank/DDBJ databases">
        <title>Aphidius gifuensis genome sequencing and assembly.</title>
        <authorList>
            <person name="Du Z."/>
        </authorList>
    </citation>
    <scope>NUCLEOTIDE SEQUENCE [LARGE SCALE GENOMIC DNA]</scope>
    <source>
        <strain evidence="3">YNYX2018</strain>
        <tissue evidence="3">Adults</tissue>
    </source>
</reference>